<dbReference type="EMBL" id="GGEC01054865">
    <property type="protein sequence ID" value="MBX35349.1"/>
    <property type="molecule type" value="Transcribed_RNA"/>
</dbReference>
<sequence>MFLENLTPGERIIGKSACDCFLFFPVLSSYSFSSSTFKNCLQLLKTAIN</sequence>
<organism evidence="1">
    <name type="scientific">Rhizophora mucronata</name>
    <name type="common">Asiatic mangrove</name>
    <dbReference type="NCBI Taxonomy" id="61149"/>
    <lineage>
        <taxon>Eukaryota</taxon>
        <taxon>Viridiplantae</taxon>
        <taxon>Streptophyta</taxon>
        <taxon>Embryophyta</taxon>
        <taxon>Tracheophyta</taxon>
        <taxon>Spermatophyta</taxon>
        <taxon>Magnoliopsida</taxon>
        <taxon>eudicotyledons</taxon>
        <taxon>Gunneridae</taxon>
        <taxon>Pentapetalae</taxon>
        <taxon>rosids</taxon>
        <taxon>fabids</taxon>
        <taxon>Malpighiales</taxon>
        <taxon>Rhizophoraceae</taxon>
        <taxon>Rhizophora</taxon>
    </lineage>
</organism>
<evidence type="ECO:0000313" key="1">
    <source>
        <dbReference type="EMBL" id="MBX35349.1"/>
    </source>
</evidence>
<name>A0A2P2MYT5_RHIMU</name>
<protein>
    <submittedName>
        <fullName evidence="1">Uncharacterized protein</fullName>
    </submittedName>
</protein>
<accession>A0A2P2MYT5</accession>
<proteinExistence type="predicted"/>
<reference evidence="1" key="1">
    <citation type="submission" date="2018-02" db="EMBL/GenBank/DDBJ databases">
        <title>Rhizophora mucronata_Transcriptome.</title>
        <authorList>
            <person name="Meera S.P."/>
            <person name="Sreeshan A."/>
            <person name="Augustine A."/>
        </authorList>
    </citation>
    <scope>NUCLEOTIDE SEQUENCE</scope>
    <source>
        <tissue evidence="1">Leaf</tissue>
    </source>
</reference>
<dbReference type="AlphaFoldDB" id="A0A2P2MYT5"/>